<gene>
    <name evidence="1" type="ORF">Pan54_46850</name>
</gene>
<dbReference type="Proteomes" id="UP000316095">
    <property type="component" value="Unassembled WGS sequence"/>
</dbReference>
<protein>
    <submittedName>
        <fullName evidence="1">Uncharacterized protein</fullName>
    </submittedName>
</protein>
<evidence type="ECO:0000313" key="2">
    <source>
        <dbReference type="Proteomes" id="UP000316095"/>
    </source>
</evidence>
<organism evidence="1 2">
    <name type="scientific">Rubinisphaera italica</name>
    <dbReference type="NCBI Taxonomy" id="2527969"/>
    <lineage>
        <taxon>Bacteria</taxon>
        <taxon>Pseudomonadati</taxon>
        <taxon>Planctomycetota</taxon>
        <taxon>Planctomycetia</taxon>
        <taxon>Planctomycetales</taxon>
        <taxon>Planctomycetaceae</taxon>
        <taxon>Rubinisphaera</taxon>
    </lineage>
</organism>
<sequence>MALADCFLWTAVDLAAIGLLAKYYADQPVEFAVENSARSINCTTSSEPELGGASMKLIGIGLLVLVLGCLPAGNGHHADGDHQDDPNTSAETAIERVLKNYDEGLKALFLEVADKLETGELSTEMETNLFLQQQSKAIREHAFIILNRDAAEIGGEKWSPQVAAEYWRKQGLSGQ</sequence>
<proteinExistence type="predicted"/>
<evidence type="ECO:0000313" key="1">
    <source>
        <dbReference type="EMBL" id="TWT63926.1"/>
    </source>
</evidence>
<reference evidence="1 2" key="1">
    <citation type="submission" date="2019-02" db="EMBL/GenBank/DDBJ databases">
        <title>Deep-cultivation of Planctomycetes and their phenomic and genomic characterization uncovers novel biology.</title>
        <authorList>
            <person name="Wiegand S."/>
            <person name="Jogler M."/>
            <person name="Boedeker C."/>
            <person name="Pinto D."/>
            <person name="Vollmers J."/>
            <person name="Rivas-Marin E."/>
            <person name="Kohn T."/>
            <person name="Peeters S.H."/>
            <person name="Heuer A."/>
            <person name="Rast P."/>
            <person name="Oberbeckmann S."/>
            <person name="Bunk B."/>
            <person name="Jeske O."/>
            <person name="Meyerdierks A."/>
            <person name="Storesund J.E."/>
            <person name="Kallscheuer N."/>
            <person name="Luecker S."/>
            <person name="Lage O.M."/>
            <person name="Pohl T."/>
            <person name="Merkel B.J."/>
            <person name="Hornburger P."/>
            <person name="Mueller R.-W."/>
            <person name="Bruemmer F."/>
            <person name="Labrenz M."/>
            <person name="Spormann A.M."/>
            <person name="Op Den Camp H."/>
            <person name="Overmann J."/>
            <person name="Amann R."/>
            <person name="Jetten M.S.M."/>
            <person name="Mascher T."/>
            <person name="Medema M.H."/>
            <person name="Devos D.P."/>
            <person name="Kaster A.-K."/>
            <person name="Ovreas L."/>
            <person name="Rohde M."/>
            <person name="Galperin M.Y."/>
            <person name="Jogler C."/>
        </authorList>
    </citation>
    <scope>NUCLEOTIDE SEQUENCE [LARGE SCALE GENOMIC DNA]</scope>
    <source>
        <strain evidence="1 2">Pan54</strain>
    </source>
</reference>
<accession>A0A5C5XL26</accession>
<dbReference type="AlphaFoldDB" id="A0A5C5XL26"/>
<keyword evidence="2" id="KW-1185">Reference proteome</keyword>
<name>A0A5C5XL26_9PLAN</name>
<dbReference type="EMBL" id="SJPG01000001">
    <property type="protein sequence ID" value="TWT63926.1"/>
    <property type="molecule type" value="Genomic_DNA"/>
</dbReference>
<comment type="caution">
    <text evidence="1">The sequence shown here is derived from an EMBL/GenBank/DDBJ whole genome shotgun (WGS) entry which is preliminary data.</text>
</comment>